<protein>
    <recommendedName>
        <fullName evidence="5">polynucleotide adenylyltransferase</fullName>
        <ecNumber evidence="5">2.7.7.19</ecNumber>
    </recommendedName>
</protein>
<feature type="domain" description="Poly(A) polymerase nucleotidyltransferase" evidence="16">
    <location>
        <begin position="164"/>
        <end position="360"/>
    </location>
</feature>
<evidence type="ECO:0000256" key="8">
    <source>
        <dbReference type="ARBA" id="ARBA00022723"/>
    </source>
</evidence>
<comment type="subcellular location">
    <subcellularLocation>
        <location evidence="3">Nucleus</location>
    </subcellularLocation>
</comment>
<dbReference type="PANTHER" id="PTHR10682">
    <property type="entry name" value="POLY A POLYMERASE"/>
    <property type="match status" value="1"/>
</dbReference>
<comment type="cofactor">
    <cofactor evidence="2">
        <name>Mg(2+)</name>
        <dbReference type="ChEBI" id="CHEBI:18420"/>
    </cofactor>
</comment>
<evidence type="ECO:0000256" key="12">
    <source>
        <dbReference type="ARBA" id="ARBA00023242"/>
    </source>
</evidence>
<evidence type="ECO:0000256" key="3">
    <source>
        <dbReference type="ARBA" id="ARBA00004123"/>
    </source>
</evidence>
<evidence type="ECO:0000256" key="5">
    <source>
        <dbReference type="ARBA" id="ARBA00012388"/>
    </source>
</evidence>
<dbReference type="InterPro" id="IPR048840">
    <property type="entry name" value="PolA_pol_NTPase"/>
</dbReference>
<dbReference type="GO" id="GO:0003723">
    <property type="term" value="F:RNA binding"/>
    <property type="evidence" value="ECO:0007669"/>
    <property type="project" value="InterPro"/>
</dbReference>
<dbReference type="InterPro" id="IPR043519">
    <property type="entry name" value="NT_sf"/>
</dbReference>
<keyword evidence="6" id="KW-0507">mRNA processing</keyword>
<reference evidence="17" key="1">
    <citation type="submission" date="2022-12" db="EMBL/GenBank/DDBJ databases">
        <authorList>
            <person name="Webb A."/>
        </authorList>
    </citation>
    <scope>NUCLEOTIDE SEQUENCE</scope>
    <source>
        <strain evidence="17">Hp1</strain>
    </source>
</reference>
<keyword evidence="9" id="KW-0547">Nucleotide-binding</keyword>
<dbReference type="SUPFAM" id="SSF81631">
    <property type="entry name" value="PAP/OAS1 substrate-binding domain"/>
    <property type="match status" value="1"/>
</dbReference>
<dbReference type="InterPro" id="IPR007012">
    <property type="entry name" value="PolA_pol_cen_dom"/>
</dbReference>
<evidence type="ECO:0000256" key="11">
    <source>
        <dbReference type="ARBA" id="ARBA00022842"/>
    </source>
</evidence>
<dbReference type="GO" id="GO:0006397">
    <property type="term" value="P:mRNA processing"/>
    <property type="evidence" value="ECO:0007669"/>
    <property type="project" value="UniProtKB-KW"/>
</dbReference>
<dbReference type="GO" id="GO:0005524">
    <property type="term" value="F:ATP binding"/>
    <property type="evidence" value="ECO:0007669"/>
    <property type="project" value="UniProtKB-KW"/>
</dbReference>
<dbReference type="AlphaFoldDB" id="A0AAV0UDY6"/>
<gene>
    <name evidence="17" type="ORF">HBR001_LOCUS6114</name>
</gene>
<keyword evidence="18" id="KW-1185">Reference proteome</keyword>
<dbReference type="GO" id="GO:0031123">
    <property type="term" value="P:RNA 3'-end processing"/>
    <property type="evidence" value="ECO:0007669"/>
    <property type="project" value="InterPro"/>
</dbReference>
<name>A0AAV0UDY6_HYABA</name>
<dbReference type="EMBL" id="CANTFL010001216">
    <property type="protein sequence ID" value="CAI5734303.1"/>
    <property type="molecule type" value="Genomic_DNA"/>
</dbReference>
<evidence type="ECO:0000256" key="10">
    <source>
        <dbReference type="ARBA" id="ARBA00022840"/>
    </source>
</evidence>
<keyword evidence="11" id="KW-0460">Magnesium</keyword>
<evidence type="ECO:0000313" key="18">
    <source>
        <dbReference type="Proteomes" id="UP001162031"/>
    </source>
</evidence>
<feature type="region of interest" description="Disordered" evidence="13">
    <location>
        <begin position="38"/>
        <end position="142"/>
    </location>
</feature>
<keyword evidence="12" id="KW-0539">Nucleus</keyword>
<evidence type="ECO:0000313" key="17">
    <source>
        <dbReference type="EMBL" id="CAI5734303.1"/>
    </source>
</evidence>
<organism evidence="17 18">
    <name type="scientific">Hyaloperonospora brassicae</name>
    <name type="common">Brassica downy mildew</name>
    <name type="synonym">Peronospora brassicae</name>
    <dbReference type="NCBI Taxonomy" id="162125"/>
    <lineage>
        <taxon>Eukaryota</taxon>
        <taxon>Sar</taxon>
        <taxon>Stramenopiles</taxon>
        <taxon>Oomycota</taxon>
        <taxon>Peronosporomycetes</taxon>
        <taxon>Peronosporales</taxon>
        <taxon>Peronosporaceae</taxon>
        <taxon>Hyaloperonospora</taxon>
    </lineage>
</organism>
<dbReference type="Gene3D" id="3.30.460.10">
    <property type="entry name" value="Beta Polymerase, domain 2"/>
    <property type="match status" value="1"/>
</dbReference>
<proteinExistence type="inferred from homology"/>
<dbReference type="Pfam" id="PF04926">
    <property type="entry name" value="PAP_RNA-bind"/>
    <property type="match status" value="1"/>
</dbReference>
<evidence type="ECO:0000256" key="6">
    <source>
        <dbReference type="ARBA" id="ARBA00022664"/>
    </source>
</evidence>
<accession>A0AAV0UDY6</accession>
<dbReference type="GO" id="GO:1990817">
    <property type="term" value="F:poly(A) RNA polymerase activity"/>
    <property type="evidence" value="ECO:0007669"/>
    <property type="project" value="UniProtKB-EC"/>
</dbReference>
<dbReference type="GO" id="GO:0046872">
    <property type="term" value="F:metal ion binding"/>
    <property type="evidence" value="ECO:0007669"/>
    <property type="project" value="UniProtKB-KW"/>
</dbReference>
<dbReference type="GO" id="GO:0005634">
    <property type="term" value="C:nucleus"/>
    <property type="evidence" value="ECO:0007669"/>
    <property type="project" value="UniProtKB-SubCell"/>
</dbReference>
<comment type="cofactor">
    <cofactor evidence="1">
        <name>Mn(2+)</name>
        <dbReference type="ChEBI" id="CHEBI:29035"/>
    </cofactor>
</comment>
<keyword evidence="10" id="KW-0067">ATP-binding</keyword>
<keyword evidence="7" id="KW-0808">Transferase</keyword>
<feature type="domain" description="Poly(A) polymerase central" evidence="15">
    <location>
        <begin position="365"/>
        <end position="500"/>
    </location>
</feature>
<evidence type="ECO:0000256" key="9">
    <source>
        <dbReference type="ARBA" id="ARBA00022741"/>
    </source>
</evidence>
<dbReference type="Pfam" id="PF04928">
    <property type="entry name" value="PAP_central"/>
    <property type="match status" value="1"/>
</dbReference>
<evidence type="ECO:0000256" key="2">
    <source>
        <dbReference type="ARBA" id="ARBA00001946"/>
    </source>
</evidence>
<feature type="domain" description="Poly(A) polymerase RNA-binding" evidence="14">
    <location>
        <begin position="519"/>
        <end position="577"/>
    </location>
</feature>
<comment type="caution">
    <text evidence="17">The sequence shown here is derived from an EMBL/GenBank/DDBJ whole genome shotgun (WGS) entry which is preliminary data.</text>
</comment>
<dbReference type="SUPFAM" id="SSF81301">
    <property type="entry name" value="Nucleotidyltransferase"/>
    <property type="match status" value="1"/>
</dbReference>
<dbReference type="Gene3D" id="3.30.70.590">
    <property type="entry name" value="Poly(A) polymerase predicted RNA binding domain"/>
    <property type="match status" value="1"/>
</dbReference>
<dbReference type="PANTHER" id="PTHR10682:SF10">
    <property type="entry name" value="POLYNUCLEOTIDE ADENYLYLTRANSFERASE"/>
    <property type="match status" value="1"/>
</dbReference>
<evidence type="ECO:0000256" key="4">
    <source>
        <dbReference type="ARBA" id="ARBA00010912"/>
    </source>
</evidence>
<dbReference type="Proteomes" id="UP001162031">
    <property type="component" value="Unassembled WGS sequence"/>
</dbReference>
<evidence type="ECO:0000259" key="16">
    <source>
        <dbReference type="Pfam" id="PF20750"/>
    </source>
</evidence>
<dbReference type="EC" id="2.7.7.19" evidence="5"/>
<dbReference type="InterPro" id="IPR011068">
    <property type="entry name" value="NuclTrfase_I-like_C"/>
</dbReference>
<sequence>MSALCWGDAARIQKLKQTLSTDSGAATSAAVAGCDLQKKESDTCSRGRTSCSSSSSHDEMWDDDDDDASTIGSNCSSRSDDGSSASSVSTPVTSPLSGYTPHELLEPLPPALGALWPDKKRARTNPSKQLSSLPTTAPTAAAPKHLQTLPLAPLGPRRVVPIVGPLELLPPSEYDVRSTNGLLKCVNALAPLPTVDQLAVKHLVLHELQRTVDLWLRRTLDELPAATWTRTTTTTTATLLVGGSWHLKVGVADSDLDVVALLPHVVTADVFFRSLCAHLARNAAVSRLVARRHAAVPVLSFELSAVRVDLLFARFAPAQPVPTHLSCLTADDAQLTRGMDTASVRSLSVARVASLVLELVPNASTFRSCLRVVRLWAARRGLYSNKAGFLGGISWALLVCFVCQLFPRASVAALVHRFFSVLAAWQWPTPVMVARPSRGDHVVEWDPRRNLRDRAHLMPIVTPGCPAVNTAVNVNVSTMRVLRDEFARGRRIMDDLRRAGSSHPLSFSQLFTRTEVLVRYDHYVAIELRAPSEEALAEWSSFVASRTRKLVETLQHTPSVGALHPLPEMVRPQRLAPEEEEGGGEEGGGEAAAGQPVVGYYFIGYTVNAPPMPGVRLDHRSCGERQPMVLLPAGCRNEEFARSCVAPAMRYFLATELTIAAEKKCGMEVAIAYASWTDLPDAIFPGGRPAAIGDRARYILSQAHQTNLDLGFAR</sequence>
<evidence type="ECO:0000256" key="7">
    <source>
        <dbReference type="ARBA" id="ARBA00022679"/>
    </source>
</evidence>
<evidence type="ECO:0000256" key="13">
    <source>
        <dbReference type="SAM" id="MobiDB-lite"/>
    </source>
</evidence>
<dbReference type="InterPro" id="IPR007010">
    <property type="entry name" value="PolA_pol_RNA-bd_dom"/>
</dbReference>
<dbReference type="SUPFAM" id="SSF55003">
    <property type="entry name" value="PAP/Archaeal CCA-adding enzyme, C-terminal domain"/>
    <property type="match status" value="1"/>
</dbReference>
<dbReference type="Gene3D" id="1.10.1410.10">
    <property type="match status" value="1"/>
</dbReference>
<feature type="compositionally biased region" description="Low complexity" evidence="13">
    <location>
        <begin position="46"/>
        <end position="55"/>
    </location>
</feature>
<evidence type="ECO:0000259" key="15">
    <source>
        <dbReference type="Pfam" id="PF04928"/>
    </source>
</evidence>
<feature type="compositionally biased region" description="Low complexity" evidence="13">
    <location>
        <begin position="69"/>
        <end position="97"/>
    </location>
</feature>
<dbReference type="FunFam" id="1.10.1410.10:FF:000001">
    <property type="entry name" value="Putative poly(A) polymerase gamma"/>
    <property type="match status" value="1"/>
</dbReference>
<feature type="compositionally biased region" description="Polar residues" evidence="13">
    <location>
        <begin position="124"/>
        <end position="133"/>
    </location>
</feature>
<keyword evidence="8" id="KW-0479">Metal-binding</keyword>
<evidence type="ECO:0000256" key="1">
    <source>
        <dbReference type="ARBA" id="ARBA00001936"/>
    </source>
</evidence>
<evidence type="ECO:0000259" key="14">
    <source>
        <dbReference type="Pfam" id="PF04926"/>
    </source>
</evidence>
<dbReference type="Pfam" id="PF20750">
    <property type="entry name" value="PAP_NTPase"/>
    <property type="match status" value="1"/>
</dbReference>
<comment type="similarity">
    <text evidence="4">Belongs to the poly(A) polymerase family.</text>
</comment>